<dbReference type="InterPro" id="IPR050474">
    <property type="entry name" value="Hel308_SKI2-like"/>
</dbReference>
<dbReference type="PANTHER" id="PTHR47961:SF4">
    <property type="entry name" value="ACTIVATING SIGNAL COINTEGRATOR 1 COMPLEX SUBUNIT 3"/>
    <property type="match status" value="1"/>
</dbReference>
<evidence type="ECO:0000256" key="3">
    <source>
        <dbReference type="ARBA" id="ARBA00022806"/>
    </source>
</evidence>
<gene>
    <name evidence="6" type="ORF">PSTG_13708</name>
</gene>
<reference evidence="7" key="1">
    <citation type="submission" date="2014-03" db="EMBL/GenBank/DDBJ databases">
        <title>The Genome Sequence of Puccinia striiformis f. sp. tritici PST-78.</title>
        <authorList>
            <consortium name="The Broad Institute Genome Sequencing Platform"/>
            <person name="Cuomo C."/>
            <person name="Hulbert S."/>
            <person name="Chen X."/>
            <person name="Walker B."/>
            <person name="Young S.K."/>
            <person name="Zeng Q."/>
            <person name="Gargeya S."/>
            <person name="Fitzgerald M."/>
            <person name="Haas B."/>
            <person name="Abouelleil A."/>
            <person name="Alvarado L."/>
            <person name="Arachchi H.M."/>
            <person name="Berlin A.M."/>
            <person name="Chapman S.B."/>
            <person name="Goldberg J."/>
            <person name="Griggs A."/>
            <person name="Gujja S."/>
            <person name="Hansen M."/>
            <person name="Howarth C."/>
            <person name="Imamovic A."/>
            <person name="Larimer J."/>
            <person name="McCowan C."/>
            <person name="Montmayeur A."/>
            <person name="Murphy C."/>
            <person name="Neiman D."/>
            <person name="Pearson M."/>
            <person name="Priest M."/>
            <person name="Roberts A."/>
            <person name="Saif S."/>
            <person name="Shea T."/>
            <person name="Sisk P."/>
            <person name="Sykes S."/>
            <person name="Wortman J."/>
            <person name="Nusbaum C."/>
            <person name="Birren B."/>
        </authorList>
    </citation>
    <scope>NUCLEOTIDE SEQUENCE [LARGE SCALE GENOMIC DNA]</scope>
    <source>
        <strain evidence="7">race PST-78</strain>
    </source>
</reference>
<protein>
    <recommendedName>
        <fullName evidence="5">SEC63 domain-containing protein</fullName>
    </recommendedName>
</protein>
<comment type="caution">
    <text evidence="6">The sequence shown here is derived from an EMBL/GenBank/DDBJ whole genome shotgun (WGS) entry which is preliminary data.</text>
</comment>
<proteinExistence type="predicted"/>
<dbReference type="STRING" id="1165861.A0A0L0V1N8"/>
<dbReference type="SMART" id="SM00973">
    <property type="entry name" value="Sec63"/>
    <property type="match status" value="1"/>
</dbReference>
<dbReference type="Proteomes" id="UP000054564">
    <property type="component" value="Unassembled WGS sequence"/>
</dbReference>
<dbReference type="Gene3D" id="3.40.50.300">
    <property type="entry name" value="P-loop containing nucleotide triphosphate hydrolases"/>
    <property type="match status" value="1"/>
</dbReference>
<keyword evidence="2" id="KW-0378">Hydrolase</keyword>
<sequence>MLGRAGRPQYNTYGEGIIITNHSELQFHLSITKSQLPIESQLVRILAGILNAEIVLGTIRNQEEAAQWLGYTYWYQCALKHPSLYGFQHDPDDPLLLQKLPDIVHTAFCILEKSDLAKYDRKTGLVSSLELGKIASYYYVTNTSMSTYNQHLRPTMTLIKLFRVFAASDEFKYVPTRPEEKQELAKLLEKVPIPFKESVGNPSAKINVLIQAYISRLPLEGFALMADMVYTTQSAGLRALFEICLKRGWAQ</sequence>
<dbReference type="SUPFAM" id="SSF158702">
    <property type="entry name" value="Sec63 N-terminal domain-like"/>
    <property type="match status" value="1"/>
</dbReference>
<organism evidence="6 7">
    <name type="scientific">Puccinia striiformis f. sp. tritici PST-78</name>
    <dbReference type="NCBI Taxonomy" id="1165861"/>
    <lineage>
        <taxon>Eukaryota</taxon>
        <taxon>Fungi</taxon>
        <taxon>Dikarya</taxon>
        <taxon>Basidiomycota</taxon>
        <taxon>Pucciniomycotina</taxon>
        <taxon>Pucciniomycetes</taxon>
        <taxon>Pucciniales</taxon>
        <taxon>Pucciniaceae</taxon>
        <taxon>Puccinia</taxon>
    </lineage>
</organism>
<dbReference type="PANTHER" id="PTHR47961">
    <property type="entry name" value="DNA POLYMERASE THETA, PUTATIVE (AFU_ORTHOLOGUE AFUA_1G05260)-RELATED"/>
    <property type="match status" value="1"/>
</dbReference>
<keyword evidence="1" id="KW-0547">Nucleotide-binding</keyword>
<dbReference type="GO" id="GO:0005524">
    <property type="term" value="F:ATP binding"/>
    <property type="evidence" value="ECO:0007669"/>
    <property type="project" value="UniProtKB-KW"/>
</dbReference>
<evidence type="ECO:0000256" key="2">
    <source>
        <dbReference type="ARBA" id="ARBA00022801"/>
    </source>
</evidence>
<dbReference type="EMBL" id="AJIL01000150">
    <property type="protein sequence ID" value="KNE92919.1"/>
    <property type="molecule type" value="Genomic_DNA"/>
</dbReference>
<dbReference type="InterPro" id="IPR004179">
    <property type="entry name" value="Sec63-dom"/>
</dbReference>
<feature type="domain" description="SEC63" evidence="5">
    <location>
        <begin position="128"/>
        <end position="251"/>
    </location>
</feature>
<dbReference type="InterPro" id="IPR027417">
    <property type="entry name" value="P-loop_NTPase"/>
</dbReference>
<evidence type="ECO:0000313" key="7">
    <source>
        <dbReference type="Proteomes" id="UP000054564"/>
    </source>
</evidence>
<dbReference type="Pfam" id="PF23445">
    <property type="entry name" value="WHD_SNRNP200"/>
    <property type="match status" value="1"/>
</dbReference>
<dbReference type="FunFam" id="1.10.10.10:FF:000024">
    <property type="entry name" value="U5 small nuclear ribonucleoprotein helicase"/>
    <property type="match status" value="1"/>
</dbReference>
<keyword evidence="4" id="KW-0067">ATP-binding</keyword>
<dbReference type="GO" id="GO:0005634">
    <property type="term" value="C:nucleus"/>
    <property type="evidence" value="ECO:0007669"/>
    <property type="project" value="TreeGrafter"/>
</dbReference>
<dbReference type="FunFam" id="1.10.3380.10:FF:000001">
    <property type="entry name" value="U5 small nuclear ribonucleoprotein helicase"/>
    <property type="match status" value="1"/>
</dbReference>
<dbReference type="InterPro" id="IPR036388">
    <property type="entry name" value="WH-like_DNA-bd_sf"/>
</dbReference>
<name>A0A0L0V1N8_9BASI</name>
<dbReference type="Gene3D" id="1.10.3380.10">
    <property type="entry name" value="Sec63 N-terminal domain-like domain"/>
    <property type="match status" value="1"/>
</dbReference>
<evidence type="ECO:0000256" key="1">
    <source>
        <dbReference type="ARBA" id="ARBA00022741"/>
    </source>
</evidence>
<dbReference type="AlphaFoldDB" id="A0A0L0V1N8"/>
<dbReference type="GO" id="GO:0003678">
    <property type="term" value="F:DNA helicase activity"/>
    <property type="evidence" value="ECO:0007669"/>
    <property type="project" value="TreeGrafter"/>
</dbReference>
<dbReference type="Pfam" id="PF02889">
    <property type="entry name" value="Sec63"/>
    <property type="match status" value="1"/>
</dbReference>
<keyword evidence="7" id="KW-1185">Reference proteome</keyword>
<dbReference type="Gene3D" id="1.10.10.10">
    <property type="entry name" value="Winged helix-like DNA-binding domain superfamily/Winged helix DNA-binding domain"/>
    <property type="match status" value="1"/>
</dbReference>
<dbReference type="InterPro" id="IPR057842">
    <property type="entry name" value="WH_MER3"/>
</dbReference>
<evidence type="ECO:0000256" key="4">
    <source>
        <dbReference type="ARBA" id="ARBA00022840"/>
    </source>
</evidence>
<accession>A0A0L0V1N8</accession>
<dbReference type="GO" id="GO:0016787">
    <property type="term" value="F:hydrolase activity"/>
    <property type="evidence" value="ECO:0007669"/>
    <property type="project" value="UniProtKB-KW"/>
</dbReference>
<evidence type="ECO:0000259" key="5">
    <source>
        <dbReference type="SMART" id="SM00973"/>
    </source>
</evidence>
<evidence type="ECO:0000313" key="6">
    <source>
        <dbReference type="EMBL" id="KNE92919.1"/>
    </source>
</evidence>
<dbReference type="GO" id="GO:0000712">
    <property type="term" value="P:resolution of meiotic recombination intermediates"/>
    <property type="evidence" value="ECO:0007669"/>
    <property type="project" value="TreeGrafter"/>
</dbReference>
<keyword evidence="3" id="KW-0347">Helicase</keyword>